<dbReference type="RefSeq" id="WP_200556800.1">
    <property type="nucleotide sequence ID" value="NZ_JAEPES010000004.1"/>
</dbReference>
<dbReference type="SUPFAM" id="SSF53850">
    <property type="entry name" value="Periplasmic binding protein-like II"/>
    <property type="match status" value="1"/>
</dbReference>
<proteinExistence type="predicted"/>
<feature type="chain" id="PRO_5036920983" description="PBP domain-containing protein" evidence="1">
    <location>
        <begin position="29"/>
        <end position="375"/>
    </location>
</feature>
<dbReference type="EMBL" id="JAEPES010000004">
    <property type="protein sequence ID" value="MBK4348610.1"/>
    <property type="molecule type" value="Genomic_DNA"/>
</dbReference>
<evidence type="ECO:0000313" key="3">
    <source>
        <dbReference type="Proteomes" id="UP000636458"/>
    </source>
</evidence>
<evidence type="ECO:0000313" key="2">
    <source>
        <dbReference type="EMBL" id="MBK4348610.1"/>
    </source>
</evidence>
<evidence type="ECO:0008006" key="4">
    <source>
        <dbReference type="Google" id="ProtNLM"/>
    </source>
</evidence>
<gene>
    <name evidence="2" type="ORF">IV501_13285</name>
</gene>
<sequence>MKKIKAAAVCAAVGVAIAGVAIAVPAHADPISNSYTLVGSDTLQDVSNALVNGTSITGSSVRVLASSGASLGSFDAFGSAAIQVKQGGPSFARPAGSGDGVKALSRSIDGETFAVANNSTPTMKIPGQVDVARSSSGPGSATNTASGVLAYVPFARDAVTYAFNGSAAALGSITTAQLTQIYTCVAGANVINGVTVQPLLPQAGSGTRKFFLGAIGVTDNQALVNCVTNNGANPTFAAINENDGTALTAVGQIAPFSVASFIAQSNGAAQNRTGAAALGSPIGTAPFTGTGTALAANSTYYANSVWGRDTYMVVEYARIDSANAKFEQGLADLVNPTKAKSLSNFGTGPTTSGAVKAKFGFLAPSSTTILRANAS</sequence>
<protein>
    <recommendedName>
        <fullName evidence="4">PBP domain-containing protein</fullName>
    </recommendedName>
</protein>
<evidence type="ECO:0000256" key="1">
    <source>
        <dbReference type="SAM" id="SignalP"/>
    </source>
</evidence>
<keyword evidence="1" id="KW-0732">Signal</keyword>
<organism evidence="2 3">
    <name type="scientific">Lacisediminihabitans changchengi</name>
    <dbReference type="NCBI Taxonomy" id="2787634"/>
    <lineage>
        <taxon>Bacteria</taxon>
        <taxon>Bacillati</taxon>
        <taxon>Actinomycetota</taxon>
        <taxon>Actinomycetes</taxon>
        <taxon>Micrococcales</taxon>
        <taxon>Microbacteriaceae</taxon>
        <taxon>Lacisediminihabitans</taxon>
    </lineage>
</organism>
<comment type="caution">
    <text evidence="2">The sequence shown here is derived from an EMBL/GenBank/DDBJ whole genome shotgun (WGS) entry which is preliminary data.</text>
</comment>
<reference evidence="2" key="1">
    <citation type="submission" date="2021-01" db="EMBL/GenBank/DDBJ databases">
        <title>Lacisediminihabitans sp. nov. strain G11-30, isolated from Antarctic Soil.</title>
        <authorList>
            <person name="Li J."/>
        </authorList>
    </citation>
    <scope>NUCLEOTIDE SEQUENCE</scope>
    <source>
        <strain evidence="2">G11-30</strain>
    </source>
</reference>
<dbReference type="AlphaFoldDB" id="A0A934SNF3"/>
<name>A0A934SNF3_9MICO</name>
<accession>A0A934SNF3</accession>
<keyword evidence="3" id="KW-1185">Reference proteome</keyword>
<dbReference type="Proteomes" id="UP000636458">
    <property type="component" value="Unassembled WGS sequence"/>
</dbReference>
<feature type="signal peptide" evidence="1">
    <location>
        <begin position="1"/>
        <end position="28"/>
    </location>
</feature>